<reference evidence="5" key="1">
    <citation type="journal article" date="2020" name="J Insects Food Feed">
        <title>The yellow mealworm (Tenebrio molitor) genome: a resource for the emerging insects as food and feed industry.</title>
        <authorList>
            <person name="Eriksson T."/>
            <person name="Andere A."/>
            <person name="Kelstrup H."/>
            <person name="Emery V."/>
            <person name="Picard C."/>
        </authorList>
    </citation>
    <scope>NUCLEOTIDE SEQUENCE</scope>
    <source>
        <strain evidence="5">Stoneville</strain>
        <tissue evidence="5">Whole head</tissue>
    </source>
</reference>
<dbReference type="InterPro" id="IPR051876">
    <property type="entry name" value="ODA-DC/CCD"/>
</dbReference>
<evidence type="ECO:0000313" key="5">
    <source>
        <dbReference type="EMBL" id="KAH0818265.1"/>
    </source>
</evidence>
<dbReference type="EMBL" id="JABDTM020018066">
    <property type="protein sequence ID" value="KAH0818265.1"/>
    <property type="molecule type" value="Genomic_DNA"/>
</dbReference>
<feature type="region of interest" description="Disordered" evidence="3">
    <location>
        <begin position="425"/>
        <end position="459"/>
    </location>
</feature>
<feature type="domain" description="ODAD1 central coiled coil region" evidence="4">
    <location>
        <begin position="191"/>
        <end position="231"/>
    </location>
</feature>
<gene>
    <name evidence="5" type="ORF">GEV33_004526</name>
</gene>
<dbReference type="Pfam" id="PF21773">
    <property type="entry name" value="ODAD1_CC"/>
    <property type="match status" value="2"/>
</dbReference>
<evidence type="ECO:0000313" key="6">
    <source>
        <dbReference type="Proteomes" id="UP000719412"/>
    </source>
</evidence>
<protein>
    <recommendedName>
        <fullName evidence="4">ODAD1 central coiled coil region domain-containing protein</fullName>
    </recommendedName>
</protein>
<feature type="domain" description="ODAD1 central coiled coil region" evidence="4">
    <location>
        <begin position="233"/>
        <end position="322"/>
    </location>
</feature>
<dbReference type="InterPro" id="IPR049258">
    <property type="entry name" value="ODAD1_CC"/>
</dbReference>
<proteinExistence type="predicted"/>
<accession>A0A8J6HP92</accession>
<dbReference type="AlphaFoldDB" id="A0A8J6HP92"/>
<evidence type="ECO:0000256" key="1">
    <source>
        <dbReference type="ARBA" id="ARBA00023054"/>
    </source>
</evidence>
<dbReference type="Proteomes" id="UP000719412">
    <property type="component" value="Unassembled WGS sequence"/>
</dbReference>
<evidence type="ECO:0000259" key="4">
    <source>
        <dbReference type="Pfam" id="PF21773"/>
    </source>
</evidence>
<feature type="compositionally biased region" description="Acidic residues" evidence="3">
    <location>
        <begin position="447"/>
        <end position="459"/>
    </location>
</feature>
<feature type="coiled-coil region" evidence="2">
    <location>
        <begin position="252"/>
        <end position="355"/>
    </location>
</feature>
<organism evidence="5 6">
    <name type="scientific">Tenebrio molitor</name>
    <name type="common">Yellow mealworm beetle</name>
    <dbReference type="NCBI Taxonomy" id="7067"/>
    <lineage>
        <taxon>Eukaryota</taxon>
        <taxon>Metazoa</taxon>
        <taxon>Ecdysozoa</taxon>
        <taxon>Arthropoda</taxon>
        <taxon>Hexapoda</taxon>
        <taxon>Insecta</taxon>
        <taxon>Pterygota</taxon>
        <taxon>Neoptera</taxon>
        <taxon>Endopterygota</taxon>
        <taxon>Coleoptera</taxon>
        <taxon>Polyphaga</taxon>
        <taxon>Cucujiformia</taxon>
        <taxon>Tenebrionidae</taxon>
        <taxon>Tenebrio</taxon>
    </lineage>
</organism>
<feature type="compositionally biased region" description="Basic and acidic residues" evidence="3">
    <location>
        <begin position="425"/>
        <end position="437"/>
    </location>
</feature>
<sequence length="459" mass="54471">MTCCLRSADINVRAGGNYGQIWIGRFIKGRKMGMELWNNKIDALLKRRKPVLTEEEKYQQSQRVVEKELTTLKRQYVVLDRACSHSQFVKSSKLVKGDKGLAIFQKEHENILKDLTRAVAPGRIREEEKDFDHLSRRLEDYKKFNNKVTKYKIYIEEIDGEIKICQKAVQLLRKQQITDRQDEDRVWAAIKTVQKLENKLETQMIQFGTICTKNKQLRSEIDHLLCLRRVFMTYNQREEWCTKLQILRTRALHDLTSNLQEMREHKRKLDGNRKLGEFFLTKGQKRIMMELEEKEEEKRKELELELREKLDTYQHMMLDIEILHETRIHQQRKTLEELEDVLEETEGEASESETMLKENDEIFKALVQGVSRLFEMCKFSKDPLFRLLGNSAIVKFYNILLYLEALEKTIHQYSITVAYRDKVTDEKKHSSTAKKTDGTALRTDNLQEIEEEGNEERNK</sequence>
<keyword evidence="1 2" id="KW-0175">Coiled coil</keyword>
<dbReference type="PANTHER" id="PTHR21694">
    <property type="entry name" value="COILED-COIL DOMAIN-CONTAINING PROTEIN 63"/>
    <property type="match status" value="1"/>
</dbReference>
<evidence type="ECO:0000256" key="3">
    <source>
        <dbReference type="SAM" id="MobiDB-lite"/>
    </source>
</evidence>
<dbReference type="PANTHER" id="PTHR21694:SF18">
    <property type="entry name" value="COILED-COIL DOMAIN-CONTAINING PROTEIN 63"/>
    <property type="match status" value="1"/>
</dbReference>
<name>A0A8J6HP92_TENMO</name>
<comment type="caution">
    <text evidence="5">The sequence shown here is derived from an EMBL/GenBank/DDBJ whole genome shotgun (WGS) entry which is preliminary data.</text>
</comment>
<keyword evidence="6" id="KW-1185">Reference proteome</keyword>
<reference evidence="5" key="2">
    <citation type="submission" date="2021-08" db="EMBL/GenBank/DDBJ databases">
        <authorList>
            <person name="Eriksson T."/>
        </authorList>
    </citation>
    <scope>NUCLEOTIDE SEQUENCE</scope>
    <source>
        <strain evidence="5">Stoneville</strain>
        <tissue evidence="5">Whole head</tissue>
    </source>
</reference>
<evidence type="ECO:0000256" key="2">
    <source>
        <dbReference type="SAM" id="Coils"/>
    </source>
</evidence>